<protein>
    <recommendedName>
        <fullName evidence="3">MADS-box domain-containing protein</fullName>
    </recommendedName>
</protein>
<dbReference type="Proteomes" id="UP000593579">
    <property type="component" value="Unassembled WGS sequence"/>
</dbReference>
<evidence type="ECO:0008006" key="3">
    <source>
        <dbReference type="Google" id="ProtNLM"/>
    </source>
</evidence>
<keyword evidence="2" id="KW-1185">Reference proteome</keyword>
<sequence length="98" mass="11376">MNEEGETCMDYQCKFYKNRSKKKKFELLKKISELSIQCSFNDGIIVYSLENNEPMVWPSPNERGQCWIADTPTAQGKNLKIGDPNHGSMCKERIRVKK</sequence>
<dbReference type="InterPro" id="IPR036879">
    <property type="entry name" value="TF_MADSbox_sf"/>
</dbReference>
<organism evidence="1 2">
    <name type="scientific">Gossypium gossypioides</name>
    <name type="common">Mexican cotton</name>
    <name type="synonym">Selera gossypioides</name>
    <dbReference type="NCBI Taxonomy" id="34282"/>
    <lineage>
        <taxon>Eukaryota</taxon>
        <taxon>Viridiplantae</taxon>
        <taxon>Streptophyta</taxon>
        <taxon>Embryophyta</taxon>
        <taxon>Tracheophyta</taxon>
        <taxon>Spermatophyta</taxon>
        <taxon>Magnoliopsida</taxon>
        <taxon>eudicotyledons</taxon>
        <taxon>Gunneridae</taxon>
        <taxon>Pentapetalae</taxon>
        <taxon>rosids</taxon>
        <taxon>malvids</taxon>
        <taxon>Malvales</taxon>
        <taxon>Malvaceae</taxon>
        <taxon>Malvoideae</taxon>
        <taxon>Gossypium</taxon>
    </lineage>
</organism>
<dbReference type="EMBL" id="JABEZY010000002">
    <property type="protein sequence ID" value="MBA0734670.1"/>
    <property type="molecule type" value="Genomic_DNA"/>
</dbReference>
<name>A0A7J9BEG3_GOSGO</name>
<reference evidence="1 2" key="1">
    <citation type="journal article" date="2019" name="Genome Biol. Evol.">
        <title>Insights into the evolution of the New World diploid cottons (Gossypium, subgenus Houzingenia) based on genome sequencing.</title>
        <authorList>
            <person name="Grover C.E."/>
            <person name="Arick M.A. 2nd"/>
            <person name="Thrash A."/>
            <person name="Conover J.L."/>
            <person name="Sanders W.S."/>
            <person name="Peterson D.G."/>
            <person name="Frelichowski J.E."/>
            <person name="Scheffler J.A."/>
            <person name="Scheffler B.E."/>
            <person name="Wendel J.F."/>
        </authorList>
    </citation>
    <scope>NUCLEOTIDE SEQUENCE [LARGE SCALE GENOMIC DNA]</scope>
    <source>
        <strain evidence="1">5</strain>
        <tissue evidence="1">Leaf</tissue>
    </source>
</reference>
<comment type="caution">
    <text evidence="1">The sequence shown here is derived from an EMBL/GenBank/DDBJ whole genome shotgun (WGS) entry which is preliminary data.</text>
</comment>
<dbReference type="GO" id="GO:0046983">
    <property type="term" value="F:protein dimerization activity"/>
    <property type="evidence" value="ECO:0007669"/>
    <property type="project" value="InterPro"/>
</dbReference>
<accession>A0A7J9BEG3</accession>
<evidence type="ECO:0000313" key="2">
    <source>
        <dbReference type="Proteomes" id="UP000593579"/>
    </source>
</evidence>
<dbReference type="AlphaFoldDB" id="A0A7J9BEG3"/>
<dbReference type="SUPFAM" id="SSF55455">
    <property type="entry name" value="SRF-like"/>
    <property type="match status" value="1"/>
</dbReference>
<dbReference type="Gene3D" id="3.40.1810.10">
    <property type="entry name" value="Transcription factor, MADS-box"/>
    <property type="match status" value="1"/>
</dbReference>
<evidence type="ECO:0000313" key="1">
    <source>
        <dbReference type="EMBL" id="MBA0734670.1"/>
    </source>
</evidence>
<gene>
    <name evidence="1" type="ORF">Gogos_018569</name>
</gene>
<proteinExistence type="predicted"/>
<dbReference type="GO" id="GO:0003677">
    <property type="term" value="F:DNA binding"/>
    <property type="evidence" value="ECO:0007669"/>
    <property type="project" value="InterPro"/>
</dbReference>
<feature type="non-terminal residue" evidence="1">
    <location>
        <position position="98"/>
    </location>
</feature>